<reference evidence="2 3" key="1">
    <citation type="submission" date="2017-07" db="EMBL/GenBank/DDBJ databases">
        <title>Amycolatopsis antarcticus sp. nov., isolated from the surface of an Antarcticus brown macroalga.</title>
        <authorList>
            <person name="Wang J."/>
            <person name="Leiva S."/>
            <person name="Huang J."/>
            <person name="Huang Y."/>
        </authorList>
    </citation>
    <scope>NUCLEOTIDE SEQUENCE [LARGE SCALE GENOMIC DNA]</scope>
    <source>
        <strain evidence="2 3">AU-G6</strain>
    </source>
</reference>
<sequence length="81" mass="8834">MTTADPLPFAWRKSSYSGNQSQCVEIGFAWRKSSHSGNETNCVEVGFAAEPVVGIRDTKDRDGGALVFSRKAFTALLHTAR</sequence>
<dbReference type="Pfam" id="PF04149">
    <property type="entry name" value="DUF397"/>
    <property type="match status" value="2"/>
</dbReference>
<dbReference type="Proteomes" id="UP000242444">
    <property type="component" value="Unassembled WGS sequence"/>
</dbReference>
<name>A0A263D1H4_9PSEU</name>
<evidence type="ECO:0000313" key="3">
    <source>
        <dbReference type="Proteomes" id="UP000242444"/>
    </source>
</evidence>
<feature type="domain" description="DUF397" evidence="1">
    <location>
        <begin position="29"/>
        <end position="81"/>
    </location>
</feature>
<dbReference type="InParanoid" id="A0A263D1H4"/>
<dbReference type="OrthoDB" id="3635801at2"/>
<comment type="caution">
    <text evidence="2">The sequence shown here is derived from an EMBL/GenBank/DDBJ whole genome shotgun (WGS) entry which is preliminary data.</text>
</comment>
<evidence type="ECO:0000259" key="1">
    <source>
        <dbReference type="Pfam" id="PF04149"/>
    </source>
</evidence>
<dbReference type="RefSeq" id="WP_094864314.1">
    <property type="nucleotide sequence ID" value="NZ_NKYE01000013.1"/>
</dbReference>
<protein>
    <submittedName>
        <fullName evidence="2">DUF397 domain-containing protein</fullName>
    </submittedName>
</protein>
<dbReference type="InterPro" id="IPR007278">
    <property type="entry name" value="DUF397"/>
</dbReference>
<evidence type="ECO:0000313" key="2">
    <source>
        <dbReference type="EMBL" id="OZM71366.1"/>
    </source>
</evidence>
<keyword evidence="3" id="KW-1185">Reference proteome</keyword>
<feature type="domain" description="DUF397" evidence="1">
    <location>
        <begin position="10"/>
        <end position="26"/>
    </location>
</feature>
<organism evidence="2 3">
    <name type="scientific">Amycolatopsis antarctica</name>
    <dbReference type="NCBI Taxonomy" id="1854586"/>
    <lineage>
        <taxon>Bacteria</taxon>
        <taxon>Bacillati</taxon>
        <taxon>Actinomycetota</taxon>
        <taxon>Actinomycetes</taxon>
        <taxon>Pseudonocardiales</taxon>
        <taxon>Pseudonocardiaceae</taxon>
        <taxon>Amycolatopsis</taxon>
    </lineage>
</organism>
<proteinExistence type="predicted"/>
<dbReference type="AlphaFoldDB" id="A0A263D1H4"/>
<accession>A0A263D1H4</accession>
<gene>
    <name evidence="2" type="ORF">CFN78_19565</name>
</gene>
<dbReference type="EMBL" id="NKYE01000013">
    <property type="protein sequence ID" value="OZM71366.1"/>
    <property type="molecule type" value="Genomic_DNA"/>
</dbReference>